<organism evidence="2 3">
    <name type="scientific">Arachis hypogaea</name>
    <name type="common">Peanut</name>
    <dbReference type="NCBI Taxonomy" id="3818"/>
    <lineage>
        <taxon>Eukaryota</taxon>
        <taxon>Viridiplantae</taxon>
        <taxon>Streptophyta</taxon>
        <taxon>Embryophyta</taxon>
        <taxon>Tracheophyta</taxon>
        <taxon>Spermatophyta</taxon>
        <taxon>Magnoliopsida</taxon>
        <taxon>eudicotyledons</taxon>
        <taxon>Gunneridae</taxon>
        <taxon>Pentapetalae</taxon>
        <taxon>rosids</taxon>
        <taxon>fabids</taxon>
        <taxon>Fabales</taxon>
        <taxon>Fabaceae</taxon>
        <taxon>Papilionoideae</taxon>
        <taxon>50 kb inversion clade</taxon>
        <taxon>dalbergioids sensu lato</taxon>
        <taxon>Dalbergieae</taxon>
        <taxon>Pterocarpus clade</taxon>
        <taxon>Arachis</taxon>
    </lineage>
</organism>
<dbReference type="Pfam" id="PF03101">
    <property type="entry name" value="FAR1"/>
    <property type="match status" value="1"/>
</dbReference>
<feature type="domain" description="FAR1" evidence="1">
    <location>
        <begin position="253"/>
        <end position="306"/>
    </location>
</feature>
<dbReference type="Proteomes" id="UP000289738">
    <property type="component" value="Chromosome B10"/>
</dbReference>
<comment type="caution">
    <text evidence="2">The sequence shown here is derived from an EMBL/GenBank/DDBJ whole genome shotgun (WGS) entry which is preliminary data.</text>
</comment>
<name>A0A444WZH6_ARAHY</name>
<proteinExistence type="predicted"/>
<keyword evidence="3" id="KW-1185">Reference proteome</keyword>
<evidence type="ECO:0000313" key="3">
    <source>
        <dbReference type="Proteomes" id="UP000289738"/>
    </source>
</evidence>
<gene>
    <name evidence="2" type="ORF">Ahy_B10g101436</name>
</gene>
<dbReference type="PANTHER" id="PTHR47718">
    <property type="entry name" value="OS01G0519700 PROTEIN"/>
    <property type="match status" value="1"/>
</dbReference>
<dbReference type="EMBL" id="SDMP01000020">
    <property type="protein sequence ID" value="RYQ82864.1"/>
    <property type="molecule type" value="Genomic_DNA"/>
</dbReference>
<dbReference type="PANTHER" id="PTHR47718:SF13">
    <property type="entry name" value="OS09G0290500 PROTEIN"/>
    <property type="match status" value="1"/>
</dbReference>
<dbReference type="AlphaFoldDB" id="A0A444WZH6"/>
<reference evidence="2 3" key="1">
    <citation type="submission" date="2019-01" db="EMBL/GenBank/DDBJ databases">
        <title>Sequencing of cultivated peanut Arachis hypogaea provides insights into genome evolution and oil improvement.</title>
        <authorList>
            <person name="Chen X."/>
        </authorList>
    </citation>
    <scope>NUCLEOTIDE SEQUENCE [LARGE SCALE GENOMIC DNA]</scope>
    <source>
        <strain evidence="3">cv. Fuhuasheng</strain>
        <tissue evidence="2">Leaves</tissue>
    </source>
</reference>
<evidence type="ECO:0000259" key="1">
    <source>
        <dbReference type="Pfam" id="PF03101"/>
    </source>
</evidence>
<dbReference type="InterPro" id="IPR004330">
    <property type="entry name" value="FAR1_DNA_bnd_dom"/>
</dbReference>
<sequence length="474" mass="53465">MVTSVVNEENLWLRWPSRKRQPVNDTWPERGRRPYPLTLLTYGEIANGVMGSIFSSELSCEWWGEGHLRRPLLEMDSLRKVSEKVSVVGGGDLTRQQHQNQHIRRHLGEKSENPRLCFIIAFPLSPSVPLCLCLSRLENLNPGIRRWLPASSSGPHLFSYLLLLEELHTDEGDSRHVDSEYQDCNGGGCNVDASTEDHGNSGNIIGEQFNSPYPVNGSVLLSAKFTGVEDAYTSYVAYTKDIGFAVRKGDSQGLQEKKHYERVDRKRPYKPETRTNCNAKLVVFLDKSCGKWRTKALVEEHNHDLASPTFTNVITLHRKITEGHKAHIHSMHEAVITTGLETLERSASKFYMREIFYECKDAKVAGSNSKDAASDPTGGFCVRYGALWSAFLSMCFQDAQTTETYNTPMTEVARMSREFESICGIGQSVHRVQAGVDQIHIRYPKVIRSKGAPRGSMNGNNGRHYQRCFRLGHD</sequence>
<protein>
    <recommendedName>
        <fullName evidence="1">FAR1 domain-containing protein</fullName>
    </recommendedName>
</protein>
<evidence type="ECO:0000313" key="2">
    <source>
        <dbReference type="EMBL" id="RYQ82864.1"/>
    </source>
</evidence>
<accession>A0A444WZH6</accession>